<name>A0AA43P909_9BIFI</name>
<dbReference type="EMBL" id="JAOPMH010000023">
    <property type="protein sequence ID" value="MDH7891149.1"/>
    <property type="molecule type" value="Genomic_DNA"/>
</dbReference>
<organism evidence="1 2">
    <name type="scientific">Bifidobacterium catenulatum subsp. kashiwanohense</name>
    <dbReference type="NCBI Taxonomy" id="630129"/>
    <lineage>
        <taxon>Bacteria</taxon>
        <taxon>Bacillati</taxon>
        <taxon>Actinomycetota</taxon>
        <taxon>Actinomycetes</taxon>
        <taxon>Bifidobacteriales</taxon>
        <taxon>Bifidobacteriaceae</taxon>
        <taxon>Bifidobacterium</taxon>
    </lineage>
</organism>
<accession>A0AA43P909</accession>
<evidence type="ECO:0000313" key="2">
    <source>
        <dbReference type="Proteomes" id="UP001161916"/>
    </source>
</evidence>
<reference evidence="1" key="2">
    <citation type="journal article" date="2023" name="Gut Microbes">
        <title>Characterization of Bifidobacterium kashiwanohense that utilizes both milk- and plant-derived oligosaccharides.</title>
        <authorList>
            <person name="Orihara K."/>
            <person name="Yahagi K."/>
            <person name="Saito Y."/>
            <person name="Watanabe Y."/>
            <person name="Sasai T."/>
            <person name="Hara T."/>
            <person name="Tsukuda N."/>
            <person name="Oki K."/>
            <person name="Fujimoto J."/>
            <person name="Matsuki T."/>
        </authorList>
    </citation>
    <scope>NUCLEOTIDE SEQUENCE</scope>
    <source>
        <strain evidence="1">YIT 13062</strain>
    </source>
</reference>
<comment type="caution">
    <text evidence="1">The sequence shown here is derived from an EMBL/GenBank/DDBJ whole genome shotgun (WGS) entry which is preliminary data.</text>
</comment>
<proteinExistence type="predicted"/>
<reference evidence="1" key="1">
    <citation type="submission" date="2022-09" db="EMBL/GenBank/DDBJ databases">
        <authorList>
            <person name="Orihara K."/>
        </authorList>
    </citation>
    <scope>NUCLEOTIDE SEQUENCE</scope>
    <source>
        <strain evidence="1">YIT 13062</strain>
    </source>
</reference>
<dbReference type="AlphaFoldDB" id="A0AA43P909"/>
<dbReference type="Proteomes" id="UP001161916">
    <property type="component" value="Unassembled WGS sequence"/>
</dbReference>
<protein>
    <submittedName>
        <fullName evidence="1">Antitoxin</fullName>
    </submittedName>
</protein>
<gene>
    <name evidence="1" type="ORF">OB951_11195</name>
</gene>
<evidence type="ECO:0000313" key="1">
    <source>
        <dbReference type="EMBL" id="MDH7891149.1"/>
    </source>
</evidence>
<dbReference type="RefSeq" id="WP_055063772.1">
    <property type="nucleotide sequence ID" value="NZ_JAOPMH010000023.1"/>
</dbReference>
<sequence>MKVKKTLMDMIVKWHQAGYALDEIAPLVPQVPKAEVAAIIHQHDKETRL</sequence>